<evidence type="ECO:0000256" key="4">
    <source>
        <dbReference type="ARBA" id="ARBA00022989"/>
    </source>
</evidence>
<comment type="caution">
    <text evidence="9">The sequence shown here is derived from an EMBL/GenBank/DDBJ whole genome shotgun (WGS) entry which is preliminary data.</text>
</comment>
<keyword evidence="4 7" id="KW-1133">Transmembrane helix</keyword>
<dbReference type="InterPro" id="IPR029058">
    <property type="entry name" value="AB_hydrolase_fold"/>
</dbReference>
<feature type="domain" description="Palmitoyltransferase DHHC" evidence="8">
    <location>
        <begin position="160"/>
        <end position="308"/>
    </location>
</feature>
<dbReference type="PANTHER" id="PTHR12246">
    <property type="entry name" value="PALMITOYLTRANSFERASE ZDHHC16"/>
    <property type="match status" value="1"/>
</dbReference>
<sequence>MASRRIDEHVEAPLNPTTRWQAMSLFGKRFVRSSHDWHNRTKSHPRCLVVALVPMAGFLALPKILALHRNGAQCLKPSLQRESWRDCYAQQGWRQSDWLHYLLAVWFSLQFMFNFIMSCFQQPGGAHKCHKMAPRAPQDGRFPVSIGEHQIDGIDGLFFAPRWCETCNRWKAPRSHHSKRLGQCVPRMDHYCIITENIIGQRNQSYFNLMVIFGNLGLLYALLMIASTMCYAWRPYWELFSLLANYAQRKGTYFQWIVLGGHLHVMKALLGNEVPLLLVLSIISMILLGPLLRHLSLSLQGITMLESMGSSDSIELPGSDKVFHLEAGDFSTRSRLGELLELLGPGGHWRLLFPVPERPADDQEPRLSSAALEELKIALQAKAVVAGGVASAGVVKLGVGSVRSDGALMQDGLEDLQAGASELLRGGASLVTTTTAVAIAAAAGGLARLAEGGPSQAVRGVIDAPVAALDAARVSGPFGAVAGAFVAAHGSGGSLQQHLQRLTERAREERLELLREVVGLGIQPCDAVAPLWHLATLALECYSTAPSTTVGYRPDLCGIRDPEEEVEAQITVFLKSRDRNDPNDLAVLAIRGTKDIHDTRRDVKSVVMGHYPGAFVMTAAEIVRMYQQQGCKVMVTGHSLGGYLAEVVATTLGLCGAAFCAPGPGEHNGLQLDSDFVVINHEADSIGNHNHDLHANPPVYILDDGVLMLPWTAHRMDKMLQYMLKREDWSNLNAVERCIGEDLRIPFHVFPGHRSKR</sequence>
<dbReference type="AlphaFoldDB" id="A0A9P1BGG9"/>
<dbReference type="GO" id="GO:0019706">
    <property type="term" value="F:protein-cysteine S-palmitoyltransferase activity"/>
    <property type="evidence" value="ECO:0007669"/>
    <property type="project" value="UniProtKB-EC"/>
</dbReference>
<feature type="transmembrane region" description="Helical" evidence="7">
    <location>
        <begin position="206"/>
        <end position="234"/>
    </location>
</feature>
<evidence type="ECO:0000259" key="8">
    <source>
        <dbReference type="Pfam" id="PF01529"/>
    </source>
</evidence>
<reference evidence="10 11" key="2">
    <citation type="submission" date="2024-05" db="EMBL/GenBank/DDBJ databases">
        <authorList>
            <person name="Chen Y."/>
            <person name="Shah S."/>
            <person name="Dougan E. K."/>
            <person name="Thang M."/>
            <person name="Chan C."/>
        </authorList>
    </citation>
    <scope>NUCLEOTIDE SEQUENCE [LARGE SCALE GENOMIC DNA]</scope>
</reference>
<proteinExistence type="inferred from homology"/>
<evidence type="ECO:0000313" key="10">
    <source>
        <dbReference type="EMBL" id="CAL4760258.1"/>
    </source>
</evidence>
<comment type="domain">
    <text evidence="7">The DHHC domain is required for palmitoyltransferase activity.</text>
</comment>
<accession>A0A9P1BGG9</accession>
<comment type="catalytic activity">
    <reaction evidence="7">
        <text>L-cysteinyl-[protein] + hexadecanoyl-CoA = S-hexadecanoyl-L-cysteinyl-[protein] + CoA</text>
        <dbReference type="Rhea" id="RHEA:36683"/>
        <dbReference type="Rhea" id="RHEA-COMP:10131"/>
        <dbReference type="Rhea" id="RHEA-COMP:11032"/>
        <dbReference type="ChEBI" id="CHEBI:29950"/>
        <dbReference type="ChEBI" id="CHEBI:57287"/>
        <dbReference type="ChEBI" id="CHEBI:57379"/>
        <dbReference type="ChEBI" id="CHEBI:74151"/>
        <dbReference type="EC" id="2.3.1.225"/>
    </reaction>
</comment>
<evidence type="ECO:0000256" key="2">
    <source>
        <dbReference type="ARBA" id="ARBA00022679"/>
    </source>
</evidence>
<keyword evidence="6 7" id="KW-0012">Acyltransferase</keyword>
<dbReference type="Gene3D" id="3.40.50.1820">
    <property type="entry name" value="alpha/beta hydrolase"/>
    <property type="match status" value="1"/>
</dbReference>
<dbReference type="EMBL" id="CAMXCT030000044">
    <property type="protein sequence ID" value="CAL4760258.1"/>
    <property type="molecule type" value="Genomic_DNA"/>
</dbReference>
<keyword evidence="3 7" id="KW-0812">Transmembrane</keyword>
<evidence type="ECO:0000256" key="3">
    <source>
        <dbReference type="ARBA" id="ARBA00022692"/>
    </source>
</evidence>
<dbReference type="OrthoDB" id="58570at2759"/>
<evidence type="ECO:0000313" key="9">
    <source>
        <dbReference type="EMBL" id="CAI3972946.1"/>
    </source>
</evidence>
<keyword evidence="2 7" id="KW-0808">Transferase</keyword>
<name>A0A9P1BGG9_9DINO</name>
<dbReference type="PROSITE" id="PS50216">
    <property type="entry name" value="DHHC"/>
    <property type="match status" value="1"/>
</dbReference>
<dbReference type="Pfam" id="PF01529">
    <property type="entry name" value="DHHC"/>
    <property type="match status" value="1"/>
</dbReference>
<dbReference type="InterPro" id="IPR001594">
    <property type="entry name" value="Palmitoyltrfase_DHHC"/>
</dbReference>
<dbReference type="EMBL" id="CAMXCT020000044">
    <property type="protein sequence ID" value="CAL1126321.1"/>
    <property type="molecule type" value="Genomic_DNA"/>
</dbReference>
<evidence type="ECO:0000256" key="5">
    <source>
        <dbReference type="ARBA" id="ARBA00023136"/>
    </source>
</evidence>
<dbReference type="GO" id="GO:0016020">
    <property type="term" value="C:membrane"/>
    <property type="evidence" value="ECO:0007669"/>
    <property type="project" value="UniProtKB-SubCell"/>
</dbReference>
<dbReference type="EC" id="2.3.1.225" evidence="7"/>
<feature type="transmembrane region" description="Helical" evidence="7">
    <location>
        <begin position="47"/>
        <end position="67"/>
    </location>
</feature>
<dbReference type="Pfam" id="PF26363">
    <property type="entry name" value="Phospholipase-like"/>
    <property type="match status" value="1"/>
</dbReference>
<keyword evidence="5 7" id="KW-0472">Membrane</keyword>
<protein>
    <recommendedName>
        <fullName evidence="7">Palmitoyltransferase</fullName>
        <ecNumber evidence="7">2.3.1.225</ecNumber>
    </recommendedName>
</protein>
<feature type="transmembrane region" description="Helical" evidence="7">
    <location>
        <begin position="98"/>
        <end position="120"/>
    </location>
</feature>
<dbReference type="EMBL" id="CAMXCT010000044">
    <property type="protein sequence ID" value="CAI3972946.1"/>
    <property type="molecule type" value="Genomic_DNA"/>
</dbReference>
<evidence type="ECO:0000256" key="1">
    <source>
        <dbReference type="ARBA" id="ARBA00004141"/>
    </source>
</evidence>
<gene>
    <name evidence="9" type="ORF">C1SCF055_LOCUS1479</name>
</gene>
<feature type="transmembrane region" description="Helical" evidence="7">
    <location>
        <begin position="274"/>
        <end position="292"/>
    </location>
</feature>
<dbReference type="Proteomes" id="UP001152797">
    <property type="component" value="Unassembled WGS sequence"/>
</dbReference>
<comment type="subcellular location">
    <subcellularLocation>
        <location evidence="1">Membrane</location>
        <topology evidence="1">Multi-pass membrane protein</topology>
    </subcellularLocation>
</comment>
<evidence type="ECO:0000256" key="7">
    <source>
        <dbReference type="RuleBase" id="RU079119"/>
    </source>
</evidence>
<keyword evidence="11" id="KW-1185">Reference proteome</keyword>
<organism evidence="9">
    <name type="scientific">Cladocopium goreaui</name>
    <dbReference type="NCBI Taxonomy" id="2562237"/>
    <lineage>
        <taxon>Eukaryota</taxon>
        <taxon>Sar</taxon>
        <taxon>Alveolata</taxon>
        <taxon>Dinophyceae</taxon>
        <taxon>Suessiales</taxon>
        <taxon>Symbiodiniaceae</taxon>
        <taxon>Cladocopium</taxon>
    </lineage>
</organism>
<evidence type="ECO:0000313" key="11">
    <source>
        <dbReference type="Proteomes" id="UP001152797"/>
    </source>
</evidence>
<dbReference type="SUPFAM" id="SSF53474">
    <property type="entry name" value="alpha/beta-Hydrolases"/>
    <property type="match status" value="1"/>
</dbReference>
<evidence type="ECO:0000256" key="6">
    <source>
        <dbReference type="ARBA" id="ARBA00023315"/>
    </source>
</evidence>
<reference evidence="9" key="1">
    <citation type="submission" date="2022-10" db="EMBL/GenBank/DDBJ databases">
        <authorList>
            <person name="Chen Y."/>
            <person name="Dougan E. K."/>
            <person name="Chan C."/>
            <person name="Rhodes N."/>
            <person name="Thang M."/>
        </authorList>
    </citation>
    <scope>NUCLEOTIDE SEQUENCE</scope>
</reference>
<dbReference type="InterPro" id="IPR039859">
    <property type="entry name" value="PFA4/ZDH16/20/ERF2-like"/>
</dbReference>
<comment type="similarity">
    <text evidence="7">Belongs to the DHHC palmitoyltransferase family.</text>
</comment>